<sequence>MKLAIRICFLLLSLPLWLPAQTPKAGPRVNTIYGMLEGARATDGILVFKGIPYAAAPVGPLRWQEPQAPLSWKGIRQATQFGHKPLQTAVYSDMVSRADSMSEDCLYLNVWTAATGSKKAMPVLVYIHGGGLYAGDGSEFRYDGASMARLGIVTVTINYRLGIFGFLAHPALSKASPHHSSGNYGVLDQVAALQWVQQNIAAFGGDPRNITIAGQSAGAVSVTTLVATPLAKGLFHKAIAQSGSILGSRMPSTLRTEESKGGQLMQLTGAKDLEALRKLPAKELLALYGNEGTPRFGISTDGYLLPKDPREIFTYGQQADIPILSGWNNGETGSILGSAPHAPEQFEQTVQKLYGNRAATILALYPHKDSVETVQSAIDLATDRFAGYNTWKWIDMHSKTNGFPVYRYLFCRTAPSHPSAKGGALHSAEIPYAMGNLALVSGIQWTAADQQLSATMQLYFANFIKTGNPNGSNLPKWPGLQSSIPKVMVLDTNTRIENEKGLRRYLYFDQTNNAY</sequence>
<dbReference type="InterPro" id="IPR050309">
    <property type="entry name" value="Type-B_Carboxylest/Lipase"/>
</dbReference>
<evidence type="ECO:0000256" key="1">
    <source>
        <dbReference type="ARBA" id="ARBA00005964"/>
    </source>
</evidence>
<reference evidence="5" key="1">
    <citation type="submission" date="2023-03" db="EMBL/GenBank/DDBJ databases">
        <title>Andean soil-derived lignocellulolytic bacterial consortium as a source of novel taxa and putative plastic-active enzymes.</title>
        <authorList>
            <person name="Diaz-Garcia L."/>
            <person name="Chuvochina M."/>
            <person name="Feuerriegel G."/>
            <person name="Bunk B."/>
            <person name="Sproer C."/>
            <person name="Streit W.R."/>
            <person name="Rodriguez L.M."/>
            <person name="Overmann J."/>
            <person name="Jimenez D.J."/>
        </authorList>
    </citation>
    <scope>NUCLEOTIDE SEQUENCE</scope>
    <source>
        <strain evidence="5">MAG 7</strain>
    </source>
</reference>
<dbReference type="InterPro" id="IPR029058">
    <property type="entry name" value="AB_hydrolase_fold"/>
</dbReference>
<dbReference type="Proteomes" id="UP001220610">
    <property type="component" value="Chromosome"/>
</dbReference>
<evidence type="ECO:0000313" key="5">
    <source>
        <dbReference type="EMBL" id="WEK37472.1"/>
    </source>
</evidence>
<proteinExistence type="inferred from homology"/>
<evidence type="ECO:0000256" key="2">
    <source>
        <dbReference type="ARBA" id="ARBA00022801"/>
    </source>
</evidence>
<organism evidence="5 6">
    <name type="scientific">Candidatus Pseudobacter hemicellulosilyticus</name>
    <dbReference type="NCBI Taxonomy" id="3121375"/>
    <lineage>
        <taxon>Bacteria</taxon>
        <taxon>Pseudomonadati</taxon>
        <taxon>Bacteroidota</taxon>
        <taxon>Chitinophagia</taxon>
        <taxon>Chitinophagales</taxon>
        <taxon>Chitinophagaceae</taxon>
        <taxon>Pseudobacter</taxon>
    </lineage>
</organism>
<evidence type="ECO:0000259" key="4">
    <source>
        <dbReference type="Pfam" id="PF00135"/>
    </source>
</evidence>
<accession>A0AAJ5WXL7</accession>
<keyword evidence="3" id="KW-0732">Signal</keyword>
<dbReference type="GO" id="GO:0016787">
    <property type="term" value="F:hydrolase activity"/>
    <property type="evidence" value="ECO:0007669"/>
    <property type="project" value="UniProtKB-KW"/>
</dbReference>
<dbReference type="AlphaFoldDB" id="A0AAJ5WXL7"/>
<dbReference type="SUPFAM" id="SSF53474">
    <property type="entry name" value="alpha/beta-Hydrolases"/>
    <property type="match status" value="1"/>
</dbReference>
<evidence type="ECO:0000256" key="3">
    <source>
        <dbReference type="RuleBase" id="RU361235"/>
    </source>
</evidence>
<dbReference type="Pfam" id="PF00135">
    <property type="entry name" value="COesterase"/>
    <property type="match status" value="1"/>
</dbReference>
<gene>
    <name evidence="5" type="ORF">P0Y53_08155</name>
</gene>
<evidence type="ECO:0000313" key="6">
    <source>
        <dbReference type="Proteomes" id="UP001220610"/>
    </source>
</evidence>
<name>A0AAJ5WXL7_9BACT</name>
<dbReference type="InterPro" id="IPR002018">
    <property type="entry name" value="CarbesteraseB"/>
</dbReference>
<keyword evidence="2 3" id="KW-0378">Hydrolase</keyword>
<feature type="signal peptide" evidence="3">
    <location>
        <begin position="1"/>
        <end position="20"/>
    </location>
</feature>
<dbReference type="Gene3D" id="3.40.50.1820">
    <property type="entry name" value="alpha/beta hydrolase"/>
    <property type="match status" value="1"/>
</dbReference>
<dbReference type="PANTHER" id="PTHR11559">
    <property type="entry name" value="CARBOXYLESTERASE"/>
    <property type="match status" value="1"/>
</dbReference>
<dbReference type="EMBL" id="CP119311">
    <property type="protein sequence ID" value="WEK37472.1"/>
    <property type="molecule type" value="Genomic_DNA"/>
</dbReference>
<comment type="similarity">
    <text evidence="1 3">Belongs to the type-B carboxylesterase/lipase family.</text>
</comment>
<protein>
    <recommendedName>
        <fullName evidence="3">Carboxylic ester hydrolase</fullName>
        <ecNumber evidence="3">3.1.1.-</ecNumber>
    </recommendedName>
</protein>
<feature type="domain" description="Carboxylesterase type B" evidence="4">
    <location>
        <begin position="27"/>
        <end position="498"/>
    </location>
</feature>
<dbReference type="PROSITE" id="PS00122">
    <property type="entry name" value="CARBOXYLESTERASE_B_1"/>
    <property type="match status" value="1"/>
</dbReference>
<feature type="chain" id="PRO_5042317465" description="Carboxylic ester hydrolase" evidence="3">
    <location>
        <begin position="21"/>
        <end position="515"/>
    </location>
</feature>
<dbReference type="InterPro" id="IPR019826">
    <property type="entry name" value="Carboxylesterase_B_AS"/>
</dbReference>
<dbReference type="EC" id="3.1.1.-" evidence="3"/>